<keyword evidence="3" id="KW-0997">Cell inner membrane</keyword>
<evidence type="ECO:0000256" key="6">
    <source>
        <dbReference type="ARBA" id="ARBA00023315"/>
    </source>
</evidence>
<protein>
    <submittedName>
        <fullName evidence="7">Lipid A biosynthesis acyltransferase</fullName>
    </submittedName>
</protein>
<keyword evidence="4 7" id="KW-0808">Transferase</keyword>
<dbReference type="Pfam" id="PF03279">
    <property type="entry name" value="Lip_A_acyltrans"/>
    <property type="match status" value="1"/>
</dbReference>
<dbReference type="GO" id="GO:0016746">
    <property type="term" value="F:acyltransferase activity"/>
    <property type="evidence" value="ECO:0007669"/>
    <property type="project" value="UniProtKB-KW"/>
</dbReference>
<organism evidence="7 8">
    <name type="scientific">Thermodesulfobium narugense DSM 14796</name>
    <dbReference type="NCBI Taxonomy" id="747365"/>
    <lineage>
        <taxon>Bacteria</taxon>
        <taxon>Pseudomonadati</taxon>
        <taxon>Thermodesulfobiota</taxon>
        <taxon>Thermodesulfobiia</taxon>
        <taxon>Thermodesulfobiales</taxon>
        <taxon>Thermodesulfobiaceae</taxon>
        <taxon>Thermodesulfobium</taxon>
    </lineage>
</organism>
<evidence type="ECO:0000256" key="3">
    <source>
        <dbReference type="ARBA" id="ARBA00022519"/>
    </source>
</evidence>
<evidence type="ECO:0000256" key="5">
    <source>
        <dbReference type="ARBA" id="ARBA00023136"/>
    </source>
</evidence>
<dbReference type="CDD" id="cd07984">
    <property type="entry name" value="LPLAT_LABLAT-like"/>
    <property type="match status" value="1"/>
</dbReference>
<dbReference type="eggNOG" id="COG1560">
    <property type="taxonomic scope" value="Bacteria"/>
</dbReference>
<keyword evidence="6 7" id="KW-0012">Acyltransferase</keyword>
<dbReference type="KEGG" id="tnr:Thena_1169"/>
<dbReference type="GO" id="GO:0009247">
    <property type="term" value="P:glycolipid biosynthetic process"/>
    <property type="evidence" value="ECO:0007669"/>
    <property type="project" value="UniProtKB-ARBA"/>
</dbReference>
<dbReference type="PANTHER" id="PTHR30606">
    <property type="entry name" value="LIPID A BIOSYNTHESIS LAUROYL ACYLTRANSFERASE"/>
    <property type="match status" value="1"/>
</dbReference>
<sequence length="304" mass="35330">MFRQRALGLKSKIIDFLIFFIDKIPDRLSSTFASICGRLMFFLLPRSRELILKNLSLVFPDWSDEKKRDLAVKNLSHYVLNLIELVKARNKEITEIMKNVEVIGLENFSEVLREKKSFVVASAHIGNWELLATMSIGLKIPIAIVVKEQVRDVIDRLFSFLRLTKGIILVEKENSLREGLKILKTGKLFALLSDQDAGKNGIFIDFFGIKASTYPGAAYFAYRGNVSMFTAFTFRKENNKHCLIIEPEIKIDRSLPRDEWILLAMTEVVRRTERMIRLHPEQWLWCQKRFKTLPNKEVNKELYG</sequence>
<accession>M1E877</accession>
<dbReference type="OrthoDB" id="9801955at2"/>
<reference evidence="7 8" key="1">
    <citation type="submission" date="2011-04" db="EMBL/GenBank/DDBJ databases">
        <title>The complete genome of Thermodesulfobium narugense DSM 14796.</title>
        <authorList>
            <consortium name="US DOE Joint Genome Institute (JGI-PGF)"/>
            <person name="Lucas S."/>
            <person name="Han J."/>
            <person name="Lapidus A."/>
            <person name="Bruce D."/>
            <person name="Goodwin L."/>
            <person name="Pitluck S."/>
            <person name="Peters L."/>
            <person name="Kyrpides N."/>
            <person name="Mavromatis K."/>
            <person name="Pagani I."/>
            <person name="Ivanova N."/>
            <person name="Ovchinnikova G."/>
            <person name="Zhang X."/>
            <person name="Saunders L."/>
            <person name="Detter J.C."/>
            <person name="Tapia R."/>
            <person name="Han C."/>
            <person name="Land M."/>
            <person name="Hauser L."/>
            <person name="Markowitz V."/>
            <person name="Cheng J.-F."/>
            <person name="Hugenholtz P."/>
            <person name="Woyke T."/>
            <person name="Wu D."/>
            <person name="Spring S."/>
            <person name="Schroeder M."/>
            <person name="Brambilla E."/>
            <person name="Klenk H.-P."/>
            <person name="Eisen J.A."/>
        </authorList>
    </citation>
    <scope>NUCLEOTIDE SEQUENCE [LARGE SCALE GENOMIC DNA]</scope>
    <source>
        <strain evidence="7 8">DSM 14796</strain>
    </source>
</reference>
<keyword evidence="2" id="KW-1003">Cell membrane</keyword>
<evidence type="ECO:0000256" key="4">
    <source>
        <dbReference type="ARBA" id="ARBA00022679"/>
    </source>
</evidence>
<dbReference type="AlphaFoldDB" id="M1E877"/>
<dbReference type="GO" id="GO:0005886">
    <property type="term" value="C:plasma membrane"/>
    <property type="evidence" value="ECO:0007669"/>
    <property type="project" value="UniProtKB-SubCell"/>
</dbReference>
<evidence type="ECO:0000313" key="7">
    <source>
        <dbReference type="EMBL" id="AEE14790.1"/>
    </source>
</evidence>
<proteinExistence type="predicted"/>
<dbReference type="PIRSF" id="PIRSF026649">
    <property type="entry name" value="MsbB"/>
    <property type="match status" value="1"/>
</dbReference>
<keyword evidence="5" id="KW-0472">Membrane</keyword>
<dbReference type="STRING" id="747365.Thena_1169"/>
<keyword evidence="8" id="KW-1185">Reference proteome</keyword>
<gene>
    <name evidence="7" type="ORF">Thena_1169</name>
</gene>
<dbReference type="InterPro" id="IPR004960">
    <property type="entry name" value="LipA_acyltrans"/>
</dbReference>
<evidence type="ECO:0000256" key="2">
    <source>
        <dbReference type="ARBA" id="ARBA00022475"/>
    </source>
</evidence>
<dbReference type="EMBL" id="CP002690">
    <property type="protein sequence ID" value="AEE14790.1"/>
    <property type="molecule type" value="Genomic_DNA"/>
</dbReference>
<evidence type="ECO:0000256" key="1">
    <source>
        <dbReference type="ARBA" id="ARBA00004533"/>
    </source>
</evidence>
<dbReference type="HOGENOM" id="CLU_049421_4_0_9"/>
<name>M1E877_9BACT</name>
<dbReference type="PANTHER" id="PTHR30606:SF10">
    <property type="entry name" value="PHOSPHATIDYLINOSITOL MANNOSIDE ACYLTRANSFERASE"/>
    <property type="match status" value="1"/>
</dbReference>
<evidence type="ECO:0000313" key="8">
    <source>
        <dbReference type="Proteomes" id="UP000011765"/>
    </source>
</evidence>
<comment type="subcellular location">
    <subcellularLocation>
        <location evidence="1">Cell inner membrane</location>
    </subcellularLocation>
</comment>
<dbReference type="Proteomes" id="UP000011765">
    <property type="component" value="Chromosome"/>
</dbReference>